<evidence type="ECO:0000259" key="2">
    <source>
        <dbReference type="PROSITE" id="PS51723"/>
    </source>
</evidence>
<accession>A0A5N5M7V9</accession>
<dbReference type="PANTHER" id="PTHR15730">
    <property type="entry name" value="EXPERIMENTAL AUTOIMMUNE PROSTATITIS ANTIGEN 2-RELATED"/>
    <property type="match status" value="1"/>
</dbReference>
<dbReference type="Proteomes" id="UP000327468">
    <property type="component" value="Chromosome 14"/>
</dbReference>
<dbReference type="PANTHER" id="PTHR15730:SF5">
    <property type="entry name" value="SI:CH211-210B2.2-RELATED"/>
    <property type="match status" value="1"/>
</dbReference>
<keyword evidence="4" id="KW-1185">Reference proteome</keyword>
<dbReference type="InterPro" id="IPR031161">
    <property type="entry name" value="Peptidase_M60_dom"/>
</dbReference>
<dbReference type="Gene3D" id="1.10.390.30">
    <property type="entry name" value="Peptidase M60, enhancin-like domain 3"/>
    <property type="match status" value="1"/>
</dbReference>
<organism evidence="3 4">
    <name type="scientific">Pangasianodon hypophthalmus</name>
    <name type="common">Striped catfish</name>
    <name type="synonym">Helicophagus hypophthalmus</name>
    <dbReference type="NCBI Taxonomy" id="310915"/>
    <lineage>
        <taxon>Eukaryota</taxon>
        <taxon>Metazoa</taxon>
        <taxon>Chordata</taxon>
        <taxon>Craniata</taxon>
        <taxon>Vertebrata</taxon>
        <taxon>Euteleostomi</taxon>
        <taxon>Actinopterygii</taxon>
        <taxon>Neopterygii</taxon>
        <taxon>Teleostei</taxon>
        <taxon>Ostariophysi</taxon>
        <taxon>Siluriformes</taxon>
        <taxon>Pangasiidae</taxon>
        <taxon>Pangasianodon</taxon>
    </lineage>
</organism>
<dbReference type="Pfam" id="PF17291">
    <property type="entry name" value="M60-like_N"/>
    <property type="match status" value="1"/>
</dbReference>
<dbReference type="EMBL" id="VFJC01000015">
    <property type="protein sequence ID" value="KAB5550483.1"/>
    <property type="molecule type" value="Genomic_DNA"/>
</dbReference>
<dbReference type="Gene3D" id="3.40.390.80">
    <property type="entry name" value="Peptidase M60, enhancin-like domain 2"/>
    <property type="match status" value="1"/>
</dbReference>
<dbReference type="GO" id="GO:0005886">
    <property type="term" value="C:plasma membrane"/>
    <property type="evidence" value="ECO:0007669"/>
    <property type="project" value="TreeGrafter"/>
</dbReference>
<evidence type="ECO:0000256" key="1">
    <source>
        <dbReference type="ARBA" id="ARBA00009770"/>
    </source>
</evidence>
<dbReference type="SUPFAM" id="SSF52317">
    <property type="entry name" value="Class I glutamine amidotransferase-like"/>
    <property type="match status" value="1"/>
</dbReference>
<dbReference type="InterPro" id="IPR035423">
    <property type="entry name" value="M60-like_N"/>
</dbReference>
<protein>
    <recommendedName>
        <fullName evidence="2">Peptidase M60 domain-containing protein</fullName>
    </recommendedName>
</protein>
<dbReference type="GO" id="GO:0090314">
    <property type="term" value="P:positive regulation of protein targeting to membrane"/>
    <property type="evidence" value="ECO:0007669"/>
    <property type="project" value="TreeGrafter"/>
</dbReference>
<gene>
    <name evidence="3" type="ORF">PHYPO_G00054280</name>
</gene>
<dbReference type="InterPro" id="IPR029062">
    <property type="entry name" value="Class_I_gatase-like"/>
</dbReference>
<dbReference type="AlphaFoldDB" id="A0A5N5M7V9"/>
<reference evidence="3 4" key="1">
    <citation type="submission" date="2019-06" db="EMBL/GenBank/DDBJ databases">
        <title>A chromosome-scale genome assembly of the striped catfish, Pangasianodon hypophthalmus.</title>
        <authorList>
            <person name="Wen M."/>
            <person name="Zahm M."/>
            <person name="Roques C."/>
            <person name="Cabau C."/>
            <person name="Klopp C."/>
            <person name="Donnadieu C."/>
            <person name="Jouanno E."/>
            <person name="Avarre J.-C."/>
            <person name="Campet M."/>
            <person name="Ha T.T.T."/>
            <person name="Dugue R."/>
            <person name="Lampietro C."/>
            <person name="Louis A."/>
            <person name="Herpin A."/>
            <person name="Echchiki A."/>
            <person name="Berthelot C."/>
            <person name="Parey E."/>
            <person name="Roest-Crollius H."/>
            <person name="Braasch I."/>
            <person name="Postlethwait J."/>
            <person name="Bobe J."/>
            <person name="Montfort J."/>
            <person name="Bouchez O."/>
            <person name="Begum T."/>
            <person name="Schartl M."/>
            <person name="Guiguen Y."/>
        </authorList>
    </citation>
    <scope>NUCLEOTIDE SEQUENCE [LARGE SCALE GENOMIC DNA]</scope>
    <source>
        <strain evidence="3 4">Indonesia</strain>
        <tissue evidence="3">Blood</tissue>
    </source>
</reference>
<dbReference type="SMART" id="SM01276">
    <property type="entry name" value="M60-like"/>
    <property type="match status" value="1"/>
</dbReference>
<dbReference type="PROSITE" id="PS51723">
    <property type="entry name" value="PEPTIDASE_M60"/>
    <property type="match status" value="1"/>
</dbReference>
<feature type="domain" description="Peptidase M60" evidence="2">
    <location>
        <begin position="543"/>
        <end position="842"/>
    </location>
</feature>
<evidence type="ECO:0000313" key="4">
    <source>
        <dbReference type="Proteomes" id="UP000327468"/>
    </source>
</evidence>
<dbReference type="InterPro" id="IPR051244">
    <property type="entry name" value="TCAF"/>
</dbReference>
<sequence>MEREMDYCTLMKGIQELDFQGNAVPSDLVLIGSQAFPLSMNPRGQVLMAASRYGQGRIVVLGHEEYLTRFPGLVANALTWLMPSESVSTTVGIQKNLISLAENLSYYPVKTELGDFQNEGLAVYVTDAYSVDSCAKELVAFLKSGGGLLIAGQAWYWAQTHPGENTLLCFPGNKVCSVAGIYFSELTGELGKFPVPMQIPSSWLAVSIGKDFKDDLQFLLQGVSEFDVRGGALASEVMAHGPLAFPIALTPCGRTFIAGAYYGQGRIIVATHESFLGRDSLSSFLINAIHWLDEGRKGVIGIMPQLKDAHRVLSKSGLNCQFTGFREDLSVFVCTSYNDSQCQEIQEFVAEGGGLMIGGHAWYWAQSNPKRNVMTDCPGNRILSKMGLCLMGNTLKGDLYKVRQITEDGESGTQAYHFRDLLQRFASHVIQGQDLTKHEQERLQKLRNDCTNYLRMQAHESASYTSMVALLTDMVKEAGVPQVCHTCPVQSTKDKMMLHLGSEVYRVCKDPDALLPFIITDIPSLPTVANARVRISADTSGCEEWLSTGLYLSPGMRTYIAVPQEIKGKGWQLQIGCQTDCLGEANVLKRAPVVYERFALENEMLQVWNLWGGLIYLIAPPNSKVDGVEVVVQTSIKAPYYKSGQTSVEDWVKEIRDAPAPWAELEFENLIITLHSDIIRKLDRPDEVAALWNSIMKGVADLAAKPAKFSRKERFVADVQISHGFMHAGYPVMIHSTSAAELVNPETARTRGIWGAIHELGHNQQRSVWEFPPHTTECTCNLWSVYVHEEVLGVNRATAHQNMSPENRRIRAENYAKGGRNLENWSVWTALETYMQLQDKFGWDAFKKVFAAYHSISNVPKDRDGKMNLYAATFSKAVNMNLASFFKAWGWPIQPCTEETLSSLPEWSDHPMAQYA</sequence>
<evidence type="ECO:0000313" key="3">
    <source>
        <dbReference type="EMBL" id="KAB5550483.1"/>
    </source>
</evidence>
<name>A0A5N5M7V9_PANHP</name>
<dbReference type="FunFam" id="3.40.390.80:FF:000001">
    <property type="entry name" value="TRPM8 channel-associated factor 1"/>
    <property type="match status" value="1"/>
</dbReference>
<comment type="caution">
    <text evidence="3">The sequence shown here is derived from an EMBL/GenBank/DDBJ whole genome shotgun (WGS) entry which is preliminary data.</text>
</comment>
<dbReference type="Pfam" id="PF13402">
    <property type="entry name" value="Peptidase_M60"/>
    <property type="match status" value="1"/>
</dbReference>
<dbReference type="InterPro" id="IPR042279">
    <property type="entry name" value="Pep_M60_3"/>
</dbReference>
<proteinExistence type="inferred from homology"/>
<dbReference type="GO" id="GO:0044325">
    <property type="term" value="F:transmembrane transporter binding"/>
    <property type="evidence" value="ECO:0007669"/>
    <property type="project" value="TreeGrafter"/>
</dbReference>
<dbReference type="FunFam" id="1.10.390.30:FF:000001">
    <property type="entry name" value="TRPM8 channel-associated factor 1"/>
    <property type="match status" value="1"/>
</dbReference>
<comment type="similarity">
    <text evidence="1">Belongs to the TCAF family.</text>
</comment>